<gene>
    <name evidence="13" type="ORF">SAMN05444338_104104</name>
</gene>
<keyword evidence="8" id="KW-0829">Tyrosine-protein kinase</keyword>
<dbReference type="PANTHER" id="PTHR32309:SF13">
    <property type="entry name" value="FERRIC ENTEROBACTIN TRANSPORT PROTEIN FEPE"/>
    <property type="match status" value="1"/>
</dbReference>
<feature type="transmembrane region" description="Helical" evidence="10">
    <location>
        <begin position="28"/>
        <end position="46"/>
    </location>
</feature>
<dbReference type="NCBIfam" id="TIGR01007">
    <property type="entry name" value="eps_fam"/>
    <property type="match status" value="1"/>
</dbReference>
<dbReference type="OrthoDB" id="9794577at2"/>
<dbReference type="GO" id="GO:0005524">
    <property type="term" value="F:ATP binding"/>
    <property type="evidence" value="ECO:0007669"/>
    <property type="project" value="UniProtKB-KW"/>
</dbReference>
<dbReference type="Gene3D" id="3.40.50.300">
    <property type="entry name" value="P-loop containing nucleotide triphosphate hydrolases"/>
    <property type="match status" value="1"/>
</dbReference>
<comment type="similarity">
    <text evidence="2">Belongs to the etk/wzc family.</text>
</comment>
<keyword evidence="10" id="KW-0812">Transmembrane</keyword>
<protein>
    <recommendedName>
        <fullName evidence="3">non-specific protein-tyrosine kinase</fullName>
        <ecNumber evidence="3">2.7.10.2</ecNumber>
    </recommendedName>
</protein>
<name>A0A1H2VKI5_9FLAO</name>
<keyword evidence="7" id="KW-0067">ATP-binding</keyword>
<evidence type="ECO:0000256" key="3">
    <source>
        <dbReference type="ARBA" id="ARBA00011903"/>
    </source>
</evidence>
<dbReference type="SUPFAM" id="SSF52540">
    <property type="entry name" value="P-loop containing nucleoside triphosphate hydrolases"/>
    <property type="match status" value="1"/>
</dbReference>
<feature type="domain" description="Tyrosine-protein kinase G-rich" evidence="12">
    <location>
        <begin position="454"/>
        <end position="532"/>
    </location>
</feature>
<comment type="similarity">
    <text evidence="1">Belongs to the CpsD/CapB family.</text>
</comment>
<keyword evidence="10" id="KW-1133">Transmembrane helix</keyword>
<evidence type="ECO:0000256" key="1">
    <source>
        <dbReference type="ARBA" id="ARBA00007316"/>
    </source>
</evidence>
<dbReference type="InterPro" id="IPR027417">
    <property type="entry name" value="P-loop_NTPase"/>
</dbReference>
<evidence type="ECO:0000256" key="6">
    <source>
        <dbReference type="ARBA" id="ARBA00022777"/>
    </source>
</evidence>
<evidence type="ECO:0000259" key="12">
    <source>
        <dbReference type="Pfam" id="PF13807"/>
    </source>
</evidence>
<evidence type="ECO:0000256" key="4">
    <source>
        <dbReference type="ARBA" id="ARBA00022679"/>
    </source>
</evidence>
<dbReference type="STRING" id="229203.SAMN05444338_104104"/>
<keyword evidence="5" id="KW-0547">Nucleotide-binding</keyword>
<dbReference type="Pfam" id="PF13614">
    <property type="entry name" value="AAA_31"/>
    <property type="match status" value="1"/>
</dbReference>
<organism evidence="13 14">
    <name type="scientific">Flavobacterium degerlachei</name>
    <dbReference type="NCBI Taxonomy" id="229203"/>
    <lineage>
        <taxon>Bacteria</taxon>
        <taxon>Pseudomonadati</taxon>
        <taxon>Bacteroidota</taxon>
        <taxon>Flavobacteriia</taxon>
        <taxon>Flavobacteriales</taxon>
        <taxon>Flavobacteriaceae</taxon>
        <taxon>Flavobacterium</taxon>
    </lineage>
</organism>
<evidence type="ECO:0000259" key="11">
    <source>
        <dbReference type="Pfam" id="PF13614"/>
    </source>
</evidence>
<evidence type="ECO:0000313" key="14">
    <source>
        <dbReference type="Proteomes" id="UP000198569"/>
    </source>
</evidence>
<dbReference type="Proteomes" id="UP000198569">
    <property type="component" value="Unassembled WGS sequence"/>
</dbReference>
<dbReference type="InterPro" id="IPR005702">
    <property type="entry name" value="Wzc-like_C"/>
</dbReference>
<dbReference type="GO" id="GO:0005886">
    <property type="term" value="C:plasma membrane"/>
    <property type="evidence" value="ECO:0007669"/>
    <property type="project" value="TreeGrafter"/>
</dbReference>
<dbReference type="RefSeq" id="WP_091430464.1">
    <property type="nucleotide sequence ID" value="NZ_FNMV01000004.1"/>
</dbReference>
<feature type="domain" description="AAA" evidence="11">
    <location>
        <begin position="601"/>
        <end position="722"/>
    </location>
</feature>
<evidence type="ECO:0000256" key="8">
    <source>
        <dbReference type="ARBA" id="ARBA00023137"/>
    </source>
</evidence>
<dbReference type="AlphaFoldDB" id="A0A1H2VKI5"/>
<sequence length="824" mass="92514">MLDIKDFSIFENQVSFDFKGFLIKIGSYWKWFILSLLITFTVAYQVNIRKGKVYSMETLISVKEESNPLFTSNTSLVFNWGGTSDQVQTISTTIQSRSHNELVVEKLQYYIDYLVQGKYNMEDAYGAVPFYVQIDKSKPQIAGSPISITFLSDTEYEIKIPFASNSVSLVNYTDNSYSKTSVAVGDFVKKYKVGERVVLPFLNWKLQINDNPGFYKGNEYFVQFNDFNGTVARYQGVNVRSGDKGGSILTLGMQGANKARMVEYLNSTVKMLIKRQLDGKNQFATNTIAFIDSTLVAMESQLKETGNELKSFRKGKNIYDIEQGGAKFSDKMLEFDVKRDEVTRKITYYNSLKAYLKNSVDYSKLPAPSVAGIEDPNVVVNVSKLISLSTQRSEMAYAVKSDKIFKDFDNQMEAIKNVLLVNIASAKAELQFDLATVNSKINETESTIRDLPDDQQELIKIKRKYDLSDNIYSTFLQKRSEADIVKAANLSDIHFIDPAKDVGGGLIGNKTSVNYVLALFLGILFPLLFVFFIFFINNSIQNTEDINKLTKIPLIGVVGLNKEISELAVFDRPKSALSESFRAIRSSLQYLYKQKNVDGAKTLMITSSVSGEGKTFCCINIATVFALSGKKTVIIGLDLRKPKLYEEFNLANDVGIVNYLIKQKSLDEIVNHTQVPYLDVILSGPIPPNPSELIMGDSMAELIEELKKTYDYIILDTPPVGLVSDALELSQYADVTLYIVRQNFSKKEMITLLNNRIKRGELDNASIIFNGFENKAKYGAGYGYGYGYGYGNGYGTYSNGYDDEGEPKTAIQKMISKFRKGLGI</sequence>
<reference evidence="14" key="1">
    <citation type="submission" date="2016-10" db="EMBL/GenBank/DDBJ databases">
        <authorList>
            <person name="Varghese N."/>
            <person name="Submissions S."/>
        </authorList>
    </citation>
    <scope>NUCLEOTIDE SEQUENCE [LARGE SCALE GENOMIC DNA]</scope>
    <source>
        <strain evidence="14">DSM 15718</strain>
    </source>
</reference>
<evidence type="ECO:0000256" key="9">
    <source>
        <dbReference type="ARBA" id="ARBA00051245"/>
    </source>
</evidence>
<dbReference type="FunFam" id="3.40.50.300:FF:000527">
    <property type="entry name" value="Tyrosine-protein kinase etk"/>
    <property type="match status" value="1"/>
</dbReference>
<keyword evidence="10" id="KW-0472">Membrane</keyword>
<dbReference type="EC" id="2.7.10.2" evidence="3"/>
<feature type="transmembrane region" description="Helical" evidence="10">
    <location>
        <begin position="515"/>
        <end position="536"/>
    </location>
</feature>
<dbReference type="InterPro" id="IPR050445">
    <property type="entry name" value="Bact_polysacc_biosynth/exp"/>
</dbReference>
<dbReference type="GO" id="GO:0042802">
    <property type="term" value="F:identical protein binding"/>
    <property type="evidence" value="ECO:0007669"/>
    <property type="project" value="UniProtKB-ARBA"/>
</dbReference>
<evidence type="ECO:0000256" key="5">
    <source>
        <dbReference type="ARBA" id="ARBA00022741"/>
    </source>
</evidence>
<dbReference type="CDD" id="cd05387">
    <property type="entry name" value="BY-kinase"/>
    <property type="match status" value="1"/>
</dbReference>
<dbReference type="InterPro" id="IPR032807">
    <property type="entry name" value="GNVR"/>
</dbReference>
<keyword evidence="4" id="KW-0808">Transferase</keyword>
<dbReference type="GO" id="GO:0004715">
    <property type="term" value="F:non-membrane spanning protein tyrosine kinase activity"/>
    <property type="evidence" value="ECO:0007669"/>
    <property type="project" value="UniProtKB-EC"/>
</dbReference>
<accession>A0A1H2VKI5</accession>
<evidence type="ECO:0000313" key="13">
    <source>
        <dbReference type="EMBL" id="SDW68807.1"/>
    </source>
</evidence>
<dbReference type="PANTHER" id="PTHR32309">
    <property type="entry name" value="TYROSINE-PROTEIN KINASE"/>
    <property type="match status" value="1"/>
</dbReference>
<proteinExistence type="inferred from homology"/>
<dbReference type="Pfam" id="PF13807">
    <property type="entry name" value="GNVR"/>
    <property type="match status" value="1"/>
</dbReference>
<keyword evidence="6" id="KW-0418">Kinase</keyword>
<dbReference type="InterPro" id="IPR025669">
    <property type="entry name" value="AAA_dom"/>
</dbReference>
<keyword evidence="14" id="KW-1185">Reference proteome</keyword>
<comment type="catalytic activity">
    <reaction evidence="9">
        <text>L-tyrosyl-[protein] + ATP = O-phospho-L-tyrosyl-[protein] + ADP + H(+)</text>
        <dbReference type="Rhea" id="RHEA:10596"/>
        <dbReference type="Rhea" id="RHEA-COMP:10136"/>
        <dbReference type="Rhea" id="RHEA-COMP:20101"/>
        <dbReference type="ChEBI" id="CHEBI:15378"/>
        <dbReference type="ChEBI" id="CHEBI:30616"/>
        <dbReference type="ChEBI" id="CHEBI:46858"/>
        <dbReference type="ChEBI" id="CHEBI:61978"/>
        <dbReference type="ChEBI" id="CHEBI:456216"/>
        <dbReference type="EC" id="2.7.10.2"/>
    </reaction>
</comment>
<evidence type="ECO:0000256" key="7">
    <source>
        <dbReference type="ARBA" id="ARBA00022840"/>
    </source>
</evidence>
<evidence type="ECO:0000256" key="2">
    <source>
        <dbReference type="ARBA" id="ARBA00008883"/>
    </source>
</evidence>
<dbReference type="EMBL" id="FNMV01000004">
    <property type="protein sequence ID" value="SDW68807.1"/>
    <property type="molecule type" value="Genomic_DNA"/>
</dbReference>
<evidence type="ECO:0000256" key="10">
    <source>
        <dbReference type="SAM" id="Phobius"/>
    </source>
</evidence>